<comment type="similarity">
    <text evidence="7">Belongs to the glycosyl hydrolase 16 family. CRH1 subfamily.</text>
</comment>
<dbReference type="Pfam" id="PF00782">
    <property type="entry name" value="DSPc"/>
    <property type="match status" value="1"/>
</dbReference>
<dbReference type="GO" id="GO:0004725">
    <property type="term" value="F:protein tyrosine phosphatase activity"/>
    <property type="evidence" value="ECO:0007669"/>
    <property type="project" value="UniProtKB-EC"/>
</dbReference>
<protein>
    <recommendedName>
        <fullName evidence="2">protein-tyrosine-phosphatase</fullName>
        <ecNumber evidence="2">3.1.3.48</ecNumber>
    </recommendedName>
</protein>
<comment type="caution">
    <text evidence="14">The sequence shown here is derived from an EMBL/GenBank/DDBJ whole genome shotgun (WGS) entry which is preliminary data.</text>
</comment>
<feature type="domain" description="Tyrosine-protein phosphatase" evidence="11">
    <location>
        <begin position="466"/>
        <end position="627"/>
    </location>
</feature>
<feature type="compositionally biased region" description="Low complexity" evidence="9">
    <location>
        <begin position="411"/>
        <end position="420"/>
    </location>
</feature>
<evidence type="ECO:0000313" key="15">
    <source>
        <dbReference type="Proteomes" id="UP000758155"/>
    </source>
</evidence>
<evidence type="ECO:0000256" key="8">
    <source>
        <dbReference type="ARBA" id="ARBA00093308"/>
    </source>
</evidence>
<dbReference type="InterPro" id="IPR016130">
    <property type="entry name" value="Tyr_Pase_AS"/>
</dbReference>
<evidence type="ECO:0000259" key="11">
    <source>
        <dbReference type="PROSITE" id="PS50054"/>
    </source>
</evidence>
<dbReference type="PANTHER" id="PTHR45848:SF4">
    <property type="entry name" value="DUAL SPECIFICITY PROTEIN PHOSPHATASE 12"/>
    <property type="match status" value="1"/>
</dbReference>
<dbReference type="GO" id="GO:0009277">
    <property type="term" value="C:fungal-type cell wall"/>
    <property type="evidence" value="ECO:0007669"/>
    <property type="project" value="UniProtKB-ARBA"/>
</dbReference>
<evidence type="ECO:0000256" key="5">
    <source>
        <dbReference type="ARBA" id="ARBA00022912"/>
    </source>
</evidence>
<sequence>MVRGALSTVFAAAALAGTAYAGAKCTKDSHCPSETPCCSLYGDCGVGAFCLGGCDPLMSHSFDSCVPGPVCKSGTYNLDTLSDVQSIDKYLGDSSKIDWQSQGMPAIYTDPSSGKKSTLLTMAQGTVGTLLASTHYVWYGKVCTKATTAQGKGVVTAFILMSDAKDEIDFEWVGVDTGHVQSNFYSQGVTVYTNGKNLTVPGGNTVQNMHEYCVDWKEDTLTWSIDGNDLRTLNRKDTWNSTSNRFDYPQTPARVMLSLWPAGLPTNEKGTIDWAGGEIDWNSPYMQNGYYYARFQELTIDCYDPPEGTKEPGSKVYKYTDYAGTNNTVEITNDEVILGSLMGTGENPGEAPKSGSATQTADIANVPGGNVGGGNRAQETSTQAAAGTGSGAQPTADSGSNVGGGSTEFVQGGSSTQSTGAAGTIEPKLAGSILAVVVAIAGLATGLNAVATEQWMTGDLCMGWVDQVPRAGKLYIGGLYALYQTDLVRAAGITHVLSVIDYDPLLQDQFAHLKHFHIRADDHPNENLLQYLPEAVKYIDQALKEVATIEKPNDVSKDAKDEDAGGVFVHCAMGKSRSATLVVAYLMWKYHLDAKTSLAQLCEGRPVCDPNPGFKEQLLVWEKMCRSKSEEESKAIYEGWEKTRFKGEYWEWDKRAEQLKSRL</sequence>
<keyword evidence="6" id="KW-0326">Glycosidase</keyword>
<evidence type="ECO:0000259" key="12">
    <source>
        <dbReference type="PROSITE" id="PS50056"/>
    </source>
</evidence>
<dbReference type="SUPFAM" id="SSF52799">
    <property type="entry name" value="(Phosphotyrosine protein) phosphatases II"/>
    <property type="match status" value="1"/>
</dbReference>
<dbReference type="Gene3D" id="3.90.190.10">
    <property type="entry name" value="Protein tyrosine phosphatase superfamily"/>
    <property type="match status" value="1"/>
</dbReference>
<feature type="signal peptide" evidence="10">
    <location>
        <begin position="1"/>
        <end position="21"/>
    </location>
</feature>
<evidence type="ECO:0000256" key="10">
    <source>
        <dbReference type="SAM" id="SignalP"/>
    </source>
</evidence>
<feature type="domain" description="GH16" evidence="13">
    <location>
        <begin position="59"/>
        <end position="290"/>
    </location>
</feature>
<dbReference type="PROSITE" id="PS50054">
    <property type="entry name" value="TYR_PHOSPHATASE_DUAL"/>
    <property type="match status" value="1"/>
</dbReference>
<dbReference type="InterPro" id="IPR000757">
    <property type="entry name" value="Beta-glucanase-like"/>
</dbReference>
<dbReference type="PROSITE" id="PS51762">
    <property type="entry name" value="GH16_2"/>
    <property type="match status" value="1"/>
</dbReference>
<evidence type="ECO:0000256" key="1">
    <source>
        <dbReference type="ARBA" id="ARBA00008601"/>
    </source>
</evidence>
<evidence type="ECO:0000256" key="4">
    <source>
        <dbReference type="ARBA" id="ARBA00022801"/>
    </source>
</evidence>
<dbReference type="CDD" id="cd14518">
    <property type="entry name" value="DSP_fungal_YVH1"/>
    <property type="match status" value="1"/>
</dbReference>
<keyword evidence="15" id="KW-1185">Reference proteome</keyword>
<comment type="similarity">
    <text evidence="1">Belongs to the protein-tyrosine phosphatase family. Non-receptor class dual specificity subfamily.</text>
</comment>
<dbReference type="InterPro" id="IPR020422">
    <property type="entry name" value="TYR_PHOSPHATASE_DUAL_dom"/>
</dbReference>
<dbReference type="SUPFAM" id="SSF49899">
    <property type="entry name" value="Concanavalin A-like lectins/glucanases"/>
    <property type="match status" value="1"/>
</dbReference>
<dbReference type="Gene3D" id="2.60.120.200">
    <property type="match status" value="1"/>
</dbReference>
<dbReference type="GO" id="GO:0008138">
    <property type="term" value="F:protein tyrosine/serine/threonine phosphatase activity"/>
    <property type="evidence" value="ECO:0007669"/>
    <property type="project" value="TreeGrafter"/>
</dbReference>
<feature type="chain" id="PRO_5040431860" description="protein-tyrosine-phosphatase" evidence="10">
    <location>
        <begin position="22"/>
        <end position="663"/>
    </location>
</feature>
<dbReference type="EMBL" id="SWKV01000035">
    <property type="protein sequence ID" value="KAF3038649.1"/>
    <property type="molecule type" value="Genomic_DNA"/>
</dbReference>
<dbReference type="FunFam" id="2.60.120.200:FF:000159">
    <property type="entry name" value="Glycosidase"/>
    <property type="match status" value="1"/>
</dbReference>
<dbReference type="Pfam" id="PF00722">
    <property type="entry name" value="Glyco_hydro_16"/>
    <property type="match status" value="1"/>
</dbReference>
<dbReference type="CDD" id="cd02183">
    <property type="entry name" value="GH16_fungal_CRH1_transglycosylase"/>
    <property type="match status" value="1"/>
</dbReference>
<accession>A0A9P5C169</accession>
<dbReference type="PANTHER" id="PTHR45848">
    <property type="entry name" value="DUAL SPECIFICITY PROTEIN PHOSPHATASE 12 FAMILY MEMBER"/>
    <property type="match status" value="1"/>
</dbReference>
<evidence type="ECO:0000256" key="3">
    <source>
        <dbReference type="ARBA" id="ARBA00022729"/>
    </source>
</evidence>
<dbReference type="GO" id="GO:0004553">
    <property type="term" value="F:hydrolase activity, hydrolyzing O-glycosyl compounds"/>
    <property type="evidence" value="ECO:0007669"/>
    <property type="project" value="InterPro"/>
</dbReference>
<proteinExistence type="inferred from homology"/>
<evidence type="ECO:0000256" key="6">
    <source>
        <dbReference type="ARBA" id="ARBA00023295"/>
    </source>
</evidence>
<evidence type="ECO:0000256" key="7">
    <source>
        <dbReference type="ARBA" id="ARBA00038074"/>
    </source>
</evidence>
<organism evidence="14 15">
    <name type="scientific">Didymella heteroderae</name>
    <dbReference type="NCBI Taxonomy" id="1769908"/>
    <lineage>
        <taxon>Eukaryota</taxon>
        <taxon>Fungi</taxon>
        <taxon>Dikarya</taxon>
        <taxon>Ascomycota</taxon>
        <taxon>Pezizomycotina</taxon>
        <taxon>Dothideomycetes</taxon>
        <taxon>Pleosporomycetidae</taxon>
        <taxon>Pleosporales</taxon>
        <taxon>Pleosporineae</taxon>
        <taxon>Didymellaceae</taxon>
        <taxon>Didymella</taxon>
    </lineage>
</organism>
<evidence type="ECO:0000256" key="2">
    <source>
        <dbReference type="ARBA" id="ARBA00013064"/>
    </source>
</evidence>
<comment type="function">
    <text evidence="8">Dual chitinase/transglycosylase that plays a role in cell wall architecture. Chitinase and transglycosylase activities are coupled. Required for the polysaccharide cross-linking at the septa and the cell wall. More specifically, transfers chitin to 1,6-beta-glucan in the cell wall.</text>
</comment>
<dbReference type="AlphaFoldDB" id="A0A9P5C169"/>
<dbReference type="Proteomes" id="UP000758155">
    <property type="component" value="Unassembled WGS sequence"/>
</dbReference>
<dbReference type="PROSITE" id="PS00383">
    <property type="entry name" value="TYR_PHOSPHATASE_1"/>
    <property type="match status" value="1"/>
</dbReference>
<dbReference type="EC" id="3.1.3.48" evidence="2"/>
<keyword evidence="5" id="KW-0904">Protein phosphatase</keyword>
<reference evidence="14" key="1">
    <citation type="submission" date="2019-04" db="EMBL/GenBank/DDBJ databases">
        <title>Sequencing of skin fungus with MAO and IRED activity.</title>
        <authorList>
            <person name="Marsaioli A.J."/>
            <person name="Bonatto J.M.C."/>
            <person name="Reis Junior O."/>
        </authorList>
    </citation>
    <scope>NUCLEOTIDE SEQUENCE</scope>
    <source>
        <strain evidence="14">28M1</strain>
    </source>
</reference>
<dbReference type="SMART" id="SM00195">
    <property type="entry name" value="DSPc"/>
    <property type="match status" value="1"/>
</dbReference>
<gene>
    <name evidence="14" type="ORF">E8E12_005556</name>
</gene>
<dbReference type="GO" id="GO:0005634">
    <property type="term" value="C:nucleus"/>
    <property type="evidence" value="ECO:0007669"/>
    <property type="project" value="TreeGrafter"/>
</dbReference>
<evidence type="ECO:0000259" key="13">
    <source>
        <dbReference type="PROSITE" id="PS51762"/>
    </source>
</evidence>
<feature type="region of interest" description="Disordered" evidence="9">
    <location>
        <begin position="340"/>
        <end position="420"/>
    </location>
</feature>
<name>A0A9P5C169_9PLEO</name>
<dbReference type="InterPro" id="IPR000387">
    <property type="entry name" value="Tyr_Pase_dom"/>
</dbReference>
<feature type="domain" description="Tyrosine specific protein phosphatases" evidence="12">
    <location>
        <begin position="540"/>
        <end position="606"/>
    </location>
</feature>
<evidence type="ECO:0000256" key="9">
    <source>
        <dbReference type="SAM" id="MobiDB-lite"/>
    </source>
</evidence>
<keyword evidence="4" id="KW-0378">Hydrolase</keyword>
<dbReference type="GO" id="GO:0005975">
    <property type="term" value="P:carbohydrate metabolic process"/>
    <property type="evidence" value="ECO:0007669"/>
    <property type="project" value="InterPro"/>
</dbReference>
<feature type="compositionally biased region" description="Low complexity" evidence="9">
    <location>
        <begin position="377"/>
        <end position="396"/>
    </location>
</feature>
<evidence type="ECO:0000313" key="14">
    <source>
        <dbReference type="EMBL" id="KAF3038649.1"/>
    </source>
</evidence>
<dbReference type="PROSITE" id="PS50056">
    <property type="entry name" value="TYR_PHOSPHATASE_2"/>
    <property type="match status" value="1"/>
</dbReference>
<keyword evidence="3 10" id="KW-0732">Signal</keyword>
<dbReference type="InterPro" id="IPR029021">
    <property type="entry name" value="Prot-tyrosine_phosphatase-like"/>
</dbReference>
<dbReference type="OrthoDB" id="4781at2759"/>
<dbReference type="InterPro" id="IPR013320">
    <property type="entry name" value="ConA-like_dom_sf"/>
</dbReference>
<dbReference type="InterPro" id="IPR000340">
    <property type="entry name" value="Dual-sp_phosphatase_cat-dom"/>
</dbReference>